<evidence type="ECO:0000256" key="3">
    <source>
        <dbReference type="ARBA" id="ARBA00023125"/>
    </source>
</evidence>
<dbReference type="PROSITE" id="PS51898">
    <property type="entry name" value="TYR_RECOMBINASE"/>
    <property type="match status" value="1"/>
</dbReference>
<dbReference type="GO" id="GO:0003677">
    <property type="term" value="F:DNA binding"/>
    <property type="evidence" value="ECO:0007669"/>
    <property type="project" value="UniProtKB-UniRule"/>
</dbReference>
<dbReference type="InterPro" id="IPR011010">
    <property type="entry name" value="DNA_brk_join_enz"/>
</dbReference>
<dbReference type="PROSITE" id="PS51900">
    <property type="entry name" value="CB"/>
    <property type="match status" value="1"/>
</dbReference>
<reference evidence="8 9" key="1">
    <citation type="submission" date="2018-09" db="EMBL/GenBank/DDBJ databases">
        <title>Genomic Encyclopedia of Archaeal and Bacterial Type Strains, Phase II (KMG-II): from individual species to whole genera.</title>
        <authorList>
            <person name="Goeker M."/>
        </authorList>
    </citation>
    <scope>NUCLEOTIDE SEQUENCE [LARGE SCALE GENOMIC DNA]</scope>
    <source>
        <strain evidence="8 9">DSM 27148</strain>
    </source>
</reference>
<evidence type="ECO:0000256" key="2">
    <source>
        <dbReference type="ARBA" id="ARBA00022908"/>
    </source>
</evidence>
<evidence type="ECO:0000313" key="9">
    <source>
        <dbReference type="Proteomes" id="UP000283387"/>
    </source>
</evidence>
<dbReference type="Proteomes" id="UP000283387">
    <property type="component" value="Unassembled WGS sequence"/>
</dbReference>
<keyword evidence="4" id="KW-0233">DNA recombination</keyword>
<dbReference type="Pfam" id="PF00589">
    <property type="entry name" value="Phage_integrase"/>
    <property type="match status" value="1"/>
</dbReference>
<dbReference type="InterPro" id="IPR002104">
    <property type="entry name" value="Integrase_catalytic"/>
</dbReference>
<evidence type="ECO:0000313" key="8">
    <source>
        <dbReference type="EMBL" id="RKD86383.1"/>
    </source>
</evidence>
<evidence type="ECO:0000259" key="6">
    <source>
        <dbReference type="PROSITE" id="PS51898"/>
    </source>
</evidence>
<dbReference type="InterPro" id="IPR004107">
    <property type="entry name" value="Integrase_SAM-like_N"/>
</dbReference>
<gene>
    <name evidence="8" type="ORF">BC643_4074</name>
</gene>
<dbReference type="GO" id="GO:0015074">
    <property type="term" value="P:DNA integration"/>
    <property type="evidence" value="ECO:0007669"/>
    <property type="project" value="UniProtKB-KW"/>
</dbReference>
<dbReference type="RefSeq" id="WP_120275081.1">
    <property type="nucleotide sequence ID" value="NZ_RAPN01000004.1"/>
</dbReference>
<dbReference type="Gene3D" id="1.10.150.130">
    <property type="match status" value="1"/>
</dbReference>
<keyword evidence="9" id="KW-1185">Reference proteome</keyword>
<comment type="caution">
    <text evidence="8">The sequence shown here is derived from an EMBL/GenBank/DDBJ whole genome shotgun (WGS) entry which is preliminary data.</text>
</comment>
<dbReference type="InterPro" id="IPR010998">
    <property type="entry name" value="Integrase_recombinase_N"/>
</dbReference>
<dbReference type="InterPro" id="IPR013762">
    <property type="entry name" value="Integrase-like_cat_sf"/>
</dbReference>
<keyword evidence="3 5" id="KW-0238">DNA-binding</keyword>
<dbReference type="InterPro" id="IPR044068">
    <property type="entry name" value="CB"/>
</dbReference>
<dbReference type="SUPFAM" id="SSF56349">
    <property type="entry name" value="DNA breaking-rejoining enzymes"/>
    <property type="match status" value="1"/>
</dbReference>
<dbReference type="PANTHER" id="PTHR30349:SF64">
    <property type="entry name" value="PROPHAGE INTEGRASE INTD-RELATED"/>
    <property type="match status" value="1"/>
</dbReference>
<dbReference type="InterPro" id="IPR050090">
    <property type="entry name" value="Tyrosine_recombinase_XerCD"/>
</dbReference>
<dbReference type="Pfam" id="PF13495">
    <property type="entry name" value="Phage_int_SAM_4"/>
    <property type="match status" value="1"/>
</dbReference>
<feature type="domain" description="Tyr recombinase" evidence="6">
    <location>
        <begin position="195"/>
        <end position="368"/>
    </location>
</feature>
<protein>
    <submittedName>
        <fullName evidence="8">Integrase/recombinase XerD</fullName>
    </submittedName>
</protein>
<evidence type="ECO:0000256" key="5">
    <source>
        <dbReference type="PROSITE-ProRule" id="PRU01248"/>
    </source>
</evidence>
<dbReference type="OrthoDB" id="9801717at2"/>
<evidence type="ECO:0000259" key="7">
    <source>
        <dbReference type="PROSITE" id="PS51900"/>
    </source>
</evidence>
<evidence type="ECO:0000256" key="4">
    <source>
        <dbReference type="ARBA" id="ARBA00023172"/>
    </source>
</evidence>
<name>A0A419VW61_9BACT</name>
<dbReference type="EMBL" id="RAPN01000004">
    <property type="protein sequence ID" value="RKD86383.1"/>
    <property type="molecule type" value="Genomic_DNA"/>
</dbReference>
<organism evidence="8 9">
    <name type="scientific">Mangrovibacterium diazotrophicum</name>
    <dbReference type="NCBI Taxonomy" id="1261403"/>
    <lineage>
        <taxon>Bacteria</taxon>
        <taxon>Pseudomonadati</taxon>
        <taxon>Bacteroidota</taxon>
        <taxon>Bacteroidia</taxon>
        <taxon>Marinilabiliales</taxon>
        <taxon>Prolixibacteraceae</taxon>
        <taxon>Mangrovibacterium</taxon>
    </lineage>
</organism>
<accession>A0A419VW61</accession>
<keyword evidence="2" id="KW-0229">DNA integration</keyword>
<dbReference type="PANTHER" id="PTHR30349">
    <property type="entry name" value="PHAGE INTEGRASE-RELATED"/>
    <property type="match status" value="1"/>
</dbReference>
<dbReference type="AlphaFoldDB" id="A0A419VW61"/>
<feature type="domain" description="Core-binding (CB)" evidence="7">
    <location>
        <begin position="95"/>
        <end position="178"/>
    </location>
</feature>
<dbReference type="Gene3D" id="1.10.443.10">
    <property type="entry name" value="Intergrase catalytic core"/>
    <property type="match status" value="1"/>
</dbReference>
<comment type="similarity">
    <text evidence="1">Belongs to the 'phage' integrase family.</text>
</comment>
<evidence type="ECO:0000256" key="1">
    <source>
        <dbReference type="ARBA" id="ARBA00008857"/>
    </source>
</evidence>
<dbReference type="GO" id="GO:0006310">
    <property type="term" value="P:DNA recombination"/>
    <property type="evidence" value="ECO:0007669"/>
    <property type="project" value="UniProtKB-KW"/>
</dbReference>
<proteinExistence type="inferred from homology"/>
<sequence length="378" mass="44190">MPLERNIKLSFATHRSKSVVRIDFAYDAELVAIVKQFDHASWSQTLGCWYVPKEQFDLHRFFDVFRGKAWLEYKALKTLSVKKVEPRPSFDYSYRKLVSLPDGYLEKLAQRRYSPSTVRTYEAYFKDYAYHFREYDLAQITEEEVNAYILELVQNGRISASQQNQRINAIKFYYEKVLDQERMRFSIDRPRKSQPLPRVLSKDEIKLIIGKSNNLKHRCILSLIYSAGLRRGELINLKLSDIHSDRGLIRIEAAKGKKDRYSLLSAGLIKHLRDYYKQYRPQYWLFEGPDPGQAYSASSIAKILKEACNKAGIRKHVTPHMLRHSFATHLLEQGVDLRYIQELLGHGSSKTTEIYTHVSKQHIEGIKNPLDEIFNDST</sequence>